<dbReference type="InterPro" id="IPR047937">
    <property type="entry name" value="Eex_IncN-like"/>
</dbReference>
<accession>N9M0G0</accession>
<reference evidence="2 5" key="4">
    <citation type="submission" date="2017-12" db="EMBL/GenBank/DDBJ databases">
        <title>Revising the taxonomy of the Acinetobacter lwoffii group: the description of Acinetobacter pseudolwoffii sp. nov. and emended description of Acinetobacter lwoffii.</title>
        <authorList>
            <person name="Nemec A."/>
        </authorList>
    </citation>
    <scope>NUCLEOTIDE SEQUENCE [LARGE SCALE GENOMIC DNA]</scope>
    <source>
        <strain evidence="2 5">ANC 5347</strain>
    </source>
</reference>
<dbReference type="Proteomes" id="UP000243446">
    <property type="component" value="Unassembled WGS sequence"/>
</dbReference>
<dbReference type="HOGENOM" id="CLU_2566103_0_0_6"/>
<dbReference type="AlphaFoldDB" id="N9M0G0"/>
<accession>A0A2H9UIV8</accession>
<dbReference type="GeneID" id="97178129"/>
<dbReference type="Proteomes" id="UP000242351">
    <property type="component" value="Unassembled WGS sequence"/>
</dbReference>
<comment type="caution">
    <text evidence="1">The sequence shown here is derived from an EMBL/GenBank/DDBJ whole genome shotgun (WGS) entry which is preliminary data.</text>
</comment>
<reference evidence="1 4" key="1">
    <citation type="submission" date="2013-02" db="EMBL/GenBank/DDBJ databases">
        <title>The Genome Sequence of Acinetobacter sp. NIPH 713.</title>
        <authorList>
            <consortium name="The Broad Institute Genome Sequencing Platform"/>
            <consortium name="The Broad Institute Genome Sequencing Center for Infectious Disease"/>
            <person name="Cerqueira G."/>
            <person name="Feldgarden M."/>
            <person name="Courvalin P."/>
            <person name="Perichon B."/>
            <person name="Grillot-Courvalin C."/>
            <person name="Clermont D."/>
            <person name="Rocha E."/>
            <person name="Yoon E.-J."/>
            <person name="Nemec A."/>
            <person name="Walker B."/>
            <person name="Young S.K."/>
            <person name="Zeng Q."/>
            <person name="Gargeya S."/>
            <person name="Fitzgerald M."/>
            <person name="Haas B."/>
            <person name="Abouelleil A."/>
            <person name="Alvarado L."/>
            <person name="Arachchi H.M."/>
            <person name="Berlin A.M."/>
            <person name="Chapman S.B."/>
            <person name="Dewar J."/>
            <person name="Goldberg J."/>
            <person name="Griggs A."/>
            <person name="Gujja S."/>
            <person name="Hansen M."/>
            <person name="Howarth C."/>
            <person name="Imamovic A."/>
            <person name="Larimer J."/>
            <person name="McCowan C."/>
            <person name="Murphy C."/>
            <person name="Neiman D."/>
            <person name="Pearson M."/>
            <person name="Priest M."/>
            <person name="Roberts A."/>
            <person name="Saif S."/>
            <person name="Shea T."/>
            <person name="Sisk P."/>
            <person name="Sykes S."/>
            <person name="Wortman J."/>
            <person name="Nusbaum C."/>
            <person name="Birren B."/>
        </authorList>
    </citation>
    <scope>NUCLEOTIDE SEQUENCE [LARGE SCALE GENOMIC DNA]</scope>
    <source>
        <strain evidence="1 4">NIPH 713</strain>
    </source>
</reference>
<protein>
    <recommendedName>
        <fullName evidence="7">Lipoprotein</fullName>
    </recommendedName>
</protein>
<dbReference type="EMBL" id="APRJ01000011">
    <property type="protein sequence ID" value="ENW86530.1"/>
    <property type="molecule type" value="Genomic_DNA"/>
</dbReference>
<dbReference type="RefSeq" id="WP_005171538.1">
    <property type="nucleotide sequence ID" value="NZ_CBDBYO010000040.1"/>
</dbReference>
<dbReference type="OrthoDB" id="6713544at2"/>
<reference evidence="2 5" key="3">
    <citation type="submission" date="2017-11" db="EMBL/GenBank/DDBJ databases">
        <authorList>
            <person name="Han C.G."/>
        </authorList>
    </citation>
    <scope>NUCLEOTIDE SEQUENCE [LARGE SCALE GENOMIC DNA]</scope>
    <source>
        <strain evidence="2 5">ANC 5347</strain>
    </source>
</reference>
<dbReference type="EMBL" id="PHRG01000003">
    <property type="protein sequence ID" value="PJO75270.1"/>
    <property type="molecule type" value="Genomic_DNA"/>
</dbReference>
<dbReference type="EMBL" id="PGOZ01000020">
    <property type="protein sequence ID" value="PJI31611.1"/>
    <property type="molecule type" value="Genomic_DNA"/>
</dbReference>
<evidence type="ECO:0000313" key="4">
    <source>
        <dbReference type="Proteomes" id="UP000023774"/>
    </source>
</evidence>
<organism evidence="1 4">
    <name type="scientific">Acinetobacter pseudolwoffii</name>
    <dbReference type="NCBI Taxonomy" id="2053287"/>
    <lineage>
        <taxon>Bacteria</taxon>
        <taxon>Pseudomonadati</taxon>
        <taxon>Pseudomonadota</taxon>
        <taxon>Gammaproteobacteria</taxon>
        <taxon>Moraxellales</taxon>
        <taxon>Moraxellaceae</taxon>
        <taxon>Acinetobacter</taxon>
    </lineage>
</organism>
<reference evidence="3 6" key="2">
    <citation type="submission" date="2017-11" db="EMBL/GenBank/DDBJ databases">
        <title>Revising the taxonomy of the Acinetobacter lwoffii group: the description of Acinetobacter pseudolwoffii sp. nov. and emended description of Acinetobacter lwoffii.</title>
        <authorList>
            <person name="Nemec A."/>
            <person name="Radolfova-Krizova L."/>
        </authorList>
    </citation>
    <scope>NUCLEOTIDE SEQUENCE [LARGE SCALE GENOMIC DNA]</scope>
    <source>
        <strain evidence="3 6">ANC 5044</strain>
    </source>
</reference>
<sequence length="81" mass="9146">MKIQTTLLITCVITLMTACSQVKTQEYYAGHLEEAQKVVQKCEIEARKNKELKDKFVENCTNASMAVMNGMLNNLSQGLFK</sequence>
<evidence type="ECO:0000313" key="5">
    <source>
        <dbReference type="Proteomes" id="UP000242351"/>
    </source>
</evidence>
<proteinExistence type="predicted"/>
<evidence type="ECO:0000313" key="1">
    <source>
        <dbReference type="EMBL" id="ENW86530.1"/>
    </source>
</evidence>
<name>N9M0G0_9GAMM</name>
<dbReference type="Proteomes" id="UP000023774">
    <property type="component" value="Unassembled WGS sequence"/>
</dbReference>
<evidence type="ECO:0008006" key="7">
    <source>
        <dbReference type="Google" id="ProtNLM"/>
    </source>
</evidence>
<dbReference type="PROSITE" id="PS51257">
    <property type="entry name" value="PROKAR_LIPOPROTEIN"/>
    <property type="match status" value="1"/>
</dbReference>
<evidence type="ECO:0000313" key="2">
    <source>
        <dbReference type="EMBL" id="PJI31611.1"/>
    </source>
</evidence>
<keyword evidence="4" id="KW-1185">Reference proteome</keyword>
<gene>
    <name evidence="2" type="ORF">CU320_13090</name>
    <name evidence="3" type="ORF">CWI32_06930</name>
    <name evidence="1" type="ORF">F906_01588</name>
</gene>
<evidence type="ECO:0000313" key="6">
    <source>
        <dbReference type="Proteomes" id="UP000243446"/>
    </source>
</evidence>
<accession>A0A2H9YRJ8</accession>
<dbReference type="PATRIC" id="fig|1217709.3.peg.1530"/>
<evidence type="ECO:0000313" key="3">
    <source>
        <dbReference type="EMBL" id="PJO75270.1"/>
    </source>
</evidence>
<dbReference type="NCBIfam" id="NF033894">
    <property type="entry name" value="Eex_IncN"/>
    <property type="match status" value="1"/>
</dbReference>